<feature type="non-terminal residue" evidence="1">
    <location>
        <position position="1"/>
    </location>
</feature>
<evidence type="ECO:0000313" key="2">
    <source>
        <dbReference type="Proteomes" id="UP000069705"/>
    </source>
</evidence>
<gene>
    <name evidence="1" type="ORF">RMCFA_1676</name>
</gene>
<comment type="caution">
    <text evidence="1">The sequence shown here is derived from an EMBL/GenBank/DDBJ whole genome shotgun (WGS) entry which is preliminary data.</text>
</comment>
<organism evidence="1 2">
    <name type="scientific">Mycolicibacterium fortuitum subsp. acetamidolyticum</name>
    <dbReference type="NCBI Taxonomy" id="144550"/>
    <lineage>
        <taxon>Bacteria</taxon>
        <taxon>Bacillati</taxon>
        <taxon>Actinomycetota</taxon>
        <taxon>Actinomycetes</taxon>
        <taxon>Mycobacteriales</taxon>
        <taxon>Mycobacteriaceae</taxon>
        <taxon>Mycolicibacterium</taxon>
    </lineage>
</organism>
<reference evidence="2" key="2">
    <citation type="submission" date="2016-02" db="EMBL/GenBank/DDBJ databases">
        <title>Draft genome sequence of five rapidly growing Mycobacterium species.</title>
        <authorList>
            <person name="Katahira K."/>
            <person name="Gotou Y."/>
            <person name="Iida K."/>
            <person name="Ogura Y."/>
            <person name="Hayashi T."/>
        </authorList>
    </citation>
    <scope>NUCLEOTIDE SEQUENCE [LARGE SCALE GENOMIC DNA]</scope>
    <source>
        <strain evidence="2">JCM6368</strain>
    </source>
</reference>
<protein>
    <submittedName>
        <fullName evidence="1">Uncharacterized protein</fullName>
    </submittedName>
</protein>
<proteinExistence type="predicted"/>
<sequence>RTADPGHIVRTADPGPIVRTADGEVRQDFRIAPDLPTGLQRELAVDREVVHEGSCRTQATQPGLLGPRPVHHHIGAVLQVRPQVTVDVAHQHQHDDGAARSKPIHAQAAVVDHALRGIGIHREHRHVLFGGTDLHRHRQHGAEDGVLRGPRIGSAVTHAINLEPRVDRLQESVYSGQ</sequence>
<reference evidence="1 2" key="1">
    <citation type="journal article" date="2016" name="Genome Announc.">
        <title>Draft Genome Sequences of Five Rapidly Growing Mycobacterium Species, M. thermoresistibile, M. fortuitum subsp. acetamidolyticum, M. canariasense, M. brisbanense, and M. novocastrense.</title>
        <authorList>
            <person name="Katahira K."/>
            <person name="Ogura Y."/>
            <person name="Gotoh Y."/>
            <person name="Hayashi T."/>
        </authorList>
    </citation>
    <scope>NUCLEOTIDE SEQUENCE [LARGE SCALE GENOMIC DNA]</scope>
    <source>
        <strain evidence="1 2">JCM6368</strain>
    </source>
</reference>
<dbReference type="Proteomes" id="UP000069705">
    <property type="component" value="Unassembled WGS sequence"/>
</dbReference>
<accession>A0A100WP05</accession>
<evidence type="ECO:0000313" key="1">
    <source>
        <dbReference type="EMBL" id="GAT01564.1"/>
    </source>
</evidence>
<dbReference type="EMBL" id="BCSZ01000013">
    <property type="protein sequence ID" value="GAT01564.1"/>
    <property type="molecule type" value="Genomic_DNA"/>
</dbReference>
<dbReference type="AlphaFoldDB" id="A0A100WP05"/>
<name>A0A100WP05_MYCFO</name>